<name>A0A507QMV4_MONPU</name>
<feature type="chain" id="PRO_5021475350" description="Fibronectin type-III domain-containing protein" evidence="1">
    <location>
        <begin position="19"/>
        <end position="124"/>
    </location>
</feature>
<dbReference type="EMBL" id="VIFY01000227">
    <property type="protein sequence ID" value="TQB68320.1"/>
    <property type="molecule type" value="Genomic_DNA"/>
</dbReference>
<evidence type="ECO:0000313" key="3">
    <source>
        <dbReference type="Proteomes" id="UP000319663"/>
    </source>
</evidence>
<keyword evidence="3" id="KW-1185">Reference proteome</keyword>
<evidence type="ECO:0000256" key="1">
    <source>
        <dbReference type="SAM" id="SignalP"/>
    </source>
</evidence>
<proteinExistence type="predicted"/>
<sequence length="124" mass="13048">MKTAGILSALSLAMASLAQVVRIDSPGADDTISVSDSFTVTWTWEDDYPNAPADPGLGDVVIFQASSGYSKTLGYSIPVLQQSFVYGSLEGVVPPGEGYEVEVLPTADSVDWNLELAGEFELAA</sequence>
<gene>
    <name evidence="2" type="ORF">MPDQ_003605</name>
</gene>
<protein>
    <recommendedName>
        <fullName evidence="4">Fibronectin type-III domain-containing protein</fullName>
    </recommendedName>
</protein>
<dbReference type="AlphaFoldDB" id="A0A507QMV4"/>
<evidence type="ECO:0008006" key="4">
    <source>
        <dbReference type="Google" id="ProtNLM"/>
    </source>
</evidence>
<feature type="signal peptide" evidence="1">
    <location>
        <begin position="1"/>
        <end position="18"/>
    </location>
</feature>
<comment type="caution">
    <text evidence="2">The sequence shown here is derived from an EMBL/GenBank/DDBJ whole genome shotgun (WGS) entry which is preliminary data.</text>
</comment>
<evidence type="ECO:0000313" key="2">
    <source>
        <dbReference type="EMBL" id="TQB68320.1"/>
    </source>
</evidence>
<reference evidence="2 3" key="1">
    <citation type="submission" date="2019-06" db="EMBL/GenBank/DDBJ databases">
        <title>Wine fermentation using esterase from Monascus purpureus.</title>
        <authorList>
            <person name="Geng C."/>
            <person name="Zhang Y."/>
        </authorList>
    </citation>
    <scope>NUCLEOTIDE SEQUENCE [LARGE SCALE GENOMIC DNA]</scope>
    <source>
        <strain evidence="2">HQ1</strain>
    </source>
</reference>
<keyword evidence="1" id="KW-0732">Signal</keyword>
<organism evidence="2 3">
    <name type="scientific">Monascus purpureus</name>
    <name type="common">Red mold</name>
    <name type="synonym">Monascus anka</name>
    <dbReference type="NCBI Taxonomy" id="5098"/>
    <lineage>
        <taxon>Eukaryota</taxon>
        <taxon>Fungi</taxon>
        <taxon>Dikarya</taxon>
        <taxon>Ascomycota</taxon>
        <taxon>Pezizomycotina</taxon>
        <taxon>Eurotiomycetes</taxon>
        <taxon>Eurotiomycetidae</taxon>
        <taxon>Eurotiales</taxon>
        <taxon>Aspergillaceae</taxon>
        <taxon>Monascus</taxon>
    </lineage>
</organism>
<dbReference type="Proteomes" id="UP000319663">
    <property type="component" value="Unassembled WGS sequence"/>
</dbReference>
<accession>A0A507QMV4</accession>